<accession>A0A6C0B8E5</accession>
<protein>
    <submittedName>
        <fullName evidence="1">Uncharacterized protein</fullName>
    </submittedName>
</protein>
<name>A0A6C0B8E5_9ZZZZ</name>
<reference evidence="1" key="1">
    <citation type="journal article" date="2020" name="Nature">
        <title>Giant virus diversity and host interactions through global metagenomics.</title>
        <authorList>
            <person name="Schulz F."/>
            <person name="Roux S."/>
            <person name="Paez-Espino D."/>
            <person name="Jungbluth S."/>
            <person name="Walsh D.A."/>
            <person name="Denef V.J."/>
            <person name="McMahon K.D."/>
            <person name="Konstantinidis K.T."/>
            <person name="Eloe-Fadrosh E.A."/>
            <person name="Kyrpides N.C."/>
            <person name="Woyke T."/>
        </authorList>
    </citation>
    <scope>NUCLEOTIDE SEQUENCE</scope>
    <source>
        <strain evidence="1">GVMAG-M-3300010158-13</strain>
    </source>
</reference>
<evidence type="ECO:0000313" key="1">
    <source>
        <dbReference type="EMBL" id="QHS87778.1"/>
    </source>
</evidence>
<sequence length="99" mass="10889">MDNSILKQYRFREQSGGTMIGGFSINNILESEINHLSPFSVPAGLYVSSSNSMKGGDSDNSAKIIIGGTIEESHFEKLYDAVAKHVFKSKKTSTKKMKK</sequence>
<dbReference type="EMBL" id="MN739088">
    <property type="protein sequence ID" value="QHS87778.1"/>
    <property type="molecule type" value="Genomic_DNA"/>
</dbReference>
<organism evidence="1">
    <name type="scientific">viral metagenome</name>
    <dbReference type="NCBI Taxonomy" id="1070528"/>
    <lineage>
        <taxon>unclassified sequences</taxon>
        <taxon>metagenomes</taxon>
        <taxon>organismal metagenomes</taxon>
    </lineage>
</organism>
<proteinExistence type="predicted"/>
<dbReference type="AlphaFoldDB" id="A0A6C0B8E5"/>